<dbReference type="EMBL" id="JADIMG010000033">
    <property type="protein sequence ID" value="MBO8459336.1"/>
    <property type="molecule type" value="Genomic_DNA"/>
</dbReference>
<dbReference type="InterPro" id="IPR008979">
    <property type="entry name" value="Galactose-bd-like_sf"/>
</dbReference>
<dbReference type="SUPFAM" id="SSF49785">
    <property type="entry name" value="Galactose-binding domain-like"/>
    <property type="match status" value="1"/>
</dbReference>
<feature type="domain" description="CBM6" evidence="1">
    <location>
        <begin position="390"/>
        <end position="514"/>
    </location>
</feature>
<dbReference type="InterPro" id="IPR008964">
    <property type="entry name" value="Invasin/intimin_cell_adhesion"/>
</dbReference>
<dbReference type="InterPro" id="IPR005084">
    <property type="entry name" value="CBM6"/>
</dbReference>
<evidence type="ECO:0000313" key="2">
    <source>
        <dbReference type="EMBL" id="MBO8459336.1"/>
    </source>
</evidence>
<dbReference type="Gene3D" id="2.60.40.1080">
    <property type="match status" value="1"/>
</dbReference>
<dbReference type="AlphaFoldDB" id="A0A9D9HSB7"/>
<dbReference type="Pfam" id="PF02368">
    <property type="entry name" value="Big_2"/>
    <property type="match status" value="1"/>
</dbReference>
<dbReference type="PANTHER" id="PTHR34154:SF3">
    <property type="entry name" value="ALKALI-SENSITIVE LINKAGE PROTEIN 1"/>
    <property type="match status" value="1"/>
</dbReference>
<dbReference type="SMART" id="SM00635">
    <property type="entry name" value="BID_2"/>
    <property type="match status" value="1"/>
</dbReference>
<dbReference type="GO" id="GO:0071966">
    <property type="term" value="P:fungal-type cell wall polysaccharide metabolic process"/>
    <property type="evidence" value="ECO:0007669"/>
    <property type="project" value="TreeGrafter"/>
</dbReference>
<dbReference type="Proteomes" id="UP000823641">
    <property type="component" value="Unassembled WGS sequence"/>
</dbReference>
<evidence type="ECO:0000259" key="1">
    <source>
        <dbReference type="PROSITE" id="PS51175"/>
    </source>
</evidence>
<dbReference type="SUPFAM" id="SSF49373">
    <property type="entry name" value="Invasin/intimin cell-adhesion fragments"/>
    <property type="match status" value="1"/>
</dbReference>
<dbReference type="SUPFAM" id="SSF51445">
    <property type="entry name" value="(Trans)glycosidases"/>
    <property type="match status" value="1"/>
</dbReference>
<accession>A0A9D9HSB7</accession>
<reference evidence="2" key="1">
    <citation type="submission" date="2020-10" db="EMBL/GenBank/DDBJ databases">
        <authorList>
            <person name="Gilroy R."/>
        </authorList>
    </citation>
    <scope>NUCLEOTIDE SEQUENCE</scope>
    <source>
        <strain evidence="2">G3-3990</strain>
    </source>
</reference>
<sequence>MMKRLAFFLGFALLALVSCDNNSIESVQLDKVVLQLRVGEYYQLHATVIPEDAFVSSLQWNSSQPEVASVVAGIVSAHKEGTANITVETGGYSAACLVVVAGDTLGNITAGEDVTGAVEYLPKSGKRGVSFNFTIEDDIHLLAPFISWSYNWGPDVTDVNNTLFNQYGLDFYPMAWNGNFDADRIRAYKALNPQCEYILAFNEPNLTDQCNYTPQQAAEHWPELKALADELDMKIVAPAMNYGTLANYGDPIVWLDEFFTLVPLDDVAAIAIHCYMGSAGALKSYVERFYKYDKPIWMTEFCAWESHISNVQAQMNFMNEAIAYMEADPKVEKYAWFIPRANGALDSYPYMQLLTKTQPFQLSELGQVFAGLSSLDKSVWLSTQNYILPNTYSAVNSQESVGQEGLLSIPHLRPTTDSSGGLQLADFSANQWVEYQIDAHKQLSVLRVRYASYANAELEISLDGEKIADGAFERTGDASVWNTAEIPVDVPQGKHTLRVTVKSASLYINWFKFE</sequence>
<dbReference type="Gene3D" id="3.20.20.80">
    <property type="entry name" value="Glycosidases"/>
    <property type="match status" value="1"/>
</dbReference>
<dbReference type="PANTHER" id="PTHR34154">
    <property type="entry name" value="ALKALI-SENSITIVE LINKAGE PROTEIN 1"/>
    <property type="match status" value="1"/>
</dbReference>
<dbReference type="GO" id="GO:0030246">
    <property type="term" value="F:carbohydrate binding"/>
    <property type="evidence" value="ECO:0007669"/>
    <property type="project" value="InterPro"/>
</dbReference>
<organism evidence="2 3">
    <name type="scientific">Candidatus Gallipaludibacter merdavium</name>
    <dbReference type="NCBI Taxonomy" id="2840839"/>
    <lineage>
        <taxon>Bacteria</taxon>
        <taxon>Pseudomonadati</taxon>
        <taxon>Bacteroidota</taxon>
        <taxon>Bacteroidia</taxon>
        <taxon>Bacteroidales</taxon>
        <taxon>Candidatus Gallipaludibacter</taxon>
    </lineage>
</organism>
<dbReference type="PROSITE" id="PS51257">
    <property type="entry name" value="PROKAR_LIPOPROTEIN"/>
    <property type="match status" value="1"/>
</dbReference>
<dbReference type="Pfam" id="PF11790">
    <property type="entry name" value="Glyco_hydro_cc"/>
    <property type="match status" value="1"/>
</dbReference>
<name>A0A9D9HSB7_9BACT</name>
<dbReference type="InterPro" id="IPR053183">
    <property type="entry name" value="ASL1"/>
</dbReference>
<dbReference type="Pfam" id="PF03422">
    <property type="entry name" value="CBM_6"/>
    <property type="match status" value="1"/>
</dbReference>
<evidence type="ECO:0000313" key="3">
    <source>
        <dbReference type="Proteomes" id="UP000823641"/>
    </source>
</evidence>
<reference evidence="2" key="2">
    <citation type="journal article" date="2021" name="PeerJ">
        <title>Extensive microbial diversity within the chicken gut microbiome revealed by metagenomics and culture.</title>
        <authorList>
            <person name="Gilroy R."/>
            <person name="Ravi A."/>
            <person name="Getino M."/>
            <person name="Pursley I."/>
            <person name="Horton D.L."/>
            <person name="Alikhan N.F."/>
            <person name="Baker D."/>
            <person name="Gharbi K."/>
            <person name="Hall N."/>
            <person name="Watson M."/>
            <person name="Adriaenssens E.M."/>
            <person name="Foster-Nyarko E."/>
            <person name="Jarju S."/>
            <person name="Secka A."/>
            <person name="Antonio M."/>
            <person name="Oren A."/>
            <person name="Chaudhuri R.R."/>
            <person name="La Ragione R."/>
            <person name="Hildebrand F."/>
            <person name="Pallen M.J."/>
        </authorList>
    </citation>
    <scope>NUCLEOTIDE SEQUENCE</scope>
    <source>
        <strain evidence="2">G3-3990</strain>
    </source>
</reference>
<dbReference type="Gene3D" id="2.60.120.260">
    <property type="entry name" value="Galactose-binding domain-like"/>
    <property type="match status" value="1"/>
</dbReference>
<dbReference type="InterPro" id="IPR003343">
    <property type="entry name" value="Big_2"/>
</dbReference>
<dbReference type="PROSITE" id="PS51175">
    <property type="entry name" value="CBM6"/>
    <property type="match status" value="1"/>
</dbReference>
<proteinExistence type="predicted"/>
<comment type="caution">
    <text evidence="2">The sequence shown here is derived from an EMBL/GenBank/DDBJ whole genome shotgun (WGS) entry which is preliminary data.</text>
</comment>
<protein>
    <submittedName>
        <fullName evidence="2">Carbohydrate-binding protein</fullName>
    </submittedName>
</protein>
<dbReference type="InterPro" id="IPR017853">
    <property type="entry name" value="GH"/>
</dbReference>
<dbReference type="InterPro" id="IPR024655">
    <property type="entry name" value="Asl1_glyco_hydro_catalytic"/>
</dbReference>
<gene>
    <name evidence="2" type="ORF">IAA73_03250</name>
</gene>